<gene>
    <name evidence="3" type="ORF">ACFS1K_04830</name>
</gene>
<keyword evidence="3" id="KW-0012">Acyltransferase</keyword>
<comment type="caution">
    <text evidence="3">The sequence shown here is derived from an EMBL/GenBank/DDBJ whole genome shotgun (WGS) entry which is preliminary data.</text>
</comment>
<name>A0ABW5VD73_9FLAO</name>
<dbReference type="EC" id="2.3.1.-" evidence="3"/>
<dbReference type="SUPFAM" id="SSF55729">
    <property type="entry name" value="Acyl-CoA N-acyltransferases (Nat)"/>
    <property type="match status" value="1"/>
</dbReference>
<dbReference type="EMBL" id="JBHUOK010000008">
    <property type="protein sequence ID" value="MFD2789079.1"/>
    <property type="molecule type" value="Genomic_DNA"/>
</dbReference>
<evidence type="ECO:0000256" key="1">
    <source>
        <dbReference type="ARBA" id="ARBA00022679"/>
    </source>
</evidence>
<dbReference type="InterPro" id="IPR016181">
    <property type="entry name" value="Acyl_CoA_acyltransferase"/>
</dbReference>
<reference evidence="4" key="1">
    <citation type="journal article" date="2019" name="Int. J. Syst. Evol. Microbiol.">
        <title>The Global Catalogue of Microorganisms (GCM) 10K type strain sequencing project: providing services to taxonomists for standard genome sequencing and annotation.</title>
        <authorList>
            <consortium name="The Broad Institute Genomics Platform"/>
            <consortium name="The Broad Institute Genome Sequencing Center for Infectious Disease"/>
            <person name="Wu L."/>
            <person name="Ma J."/>
        </authorList>
    </citation>
    <scope>NUCLEOTIDE SEQUENCE [LARGE SCALE GENOMIC DNA]</scope>
    <source>
        <strain evidence="4">KCTC 52924</strain>
    </source>
</reference>
<dbReference type="Proteomes" id="UP001597532">
    <property type="component" value="Unassembled WGS sequence"/>
</dbReference>
<keyword evidence="1 3" id="KW-0808">Transferase</keyword>
<dbReference type="PROSITE" id="PS51186">
    <property type="entry name" value="GNAT"/>
    <property type="match status" value="1"/>
</dbReference>
<dbReference type="PANTHER" id="PTHR13947:SF37">
    <property type="entry name" value="LD18367P"/>
    <property type="match status" value="1"/>
</dbReference>
<organism evidence="3 4">
    <name type="scientific">Arenibacter antarcticus</name>
    <dbReference type="NCBI Taxonomy" id="2040469"/>
    <lineage>
        <taxon>Bacteria</taxon>
        <taxon>Pseudomonadati</taxon>
        <taxon>Bacteroidota</taxon>
        <taxon>Flavobacteriia</taxon>
        <taxon>Flavobacteriales</taxon>
        <taxon>Flavobacteriaceae</taxon>
        <taxon>Arenibacter</taxon>
    </lineage>
</organism>
<keyword evidence="4" id="KW-1185">Reference proteome</keyword>
<dbReference type="Pfam" id="PF13508">
    <property type="entry name" value="Acetyltransf_7"/>
    <property type="match status" value="1"/>
</dbReference>
<dbReference type="InterPro" id="IPR050769">
    <property type="entry name" value="NAT_camello-type"/>
</dbReference>
<dbReference type="PANTHER" id="PTHR13947">
    <property type="entry name" value="GNAT FAMILY N-ACETYLTRANSFERASE"/>
    <property type="match status" value="1"/>
</dbReference>
<protein>
    <submittedName>
        <fullName evidence="3">GNAT family N-acetyltransferase</fullName>
        <ecNumber evidence="3">2.3.1.-</ecNumber>
    </submittedName>
</protein>
<evidence type="ECO:0000313" key="3">
    <source>
        <dbReference type="EMBL" id="MFD2789079.1"/>
    </source>
</evidence>
<evidence type="ECO:0000259" key="2">
    <source>
        <dbReference type="PROSITE" id="PS51186"/>
    </source>
</evidence>
<dbReference type="InterPro" id="IPR000182">
    <property type="entry name" value="GNAT_dom"/>
</dbReference>
<dbReference type="GO" id="GO:0016746">
    <property type="term" value="F:acyltransferase activity"/>
    <property type="evidence" value="ECO:0007669"/>
    <property type="project" value="UniProtKB-KW"/>
</dbReference>
<proteinExistence type="predicted"/>
<dbReference type="Gene3D" id="3.40.630.30">
    <property type="match status" value="1"/>
</dbReference>
<feature type="domain" description="N-acetyltransferase" evidence="2">
    <location>
        <begin position="1"/>
        <end position="142"/>
    </location>
</feature>
<evidence type="ECO:0000313" key="4">
    <source>
        <dbReference type="Proteomes" id="UP001597532"/>
    </source>
</evidence>
<dbReference type="RefSeq" id="WP_251808947.1">
    <property type="nucleotide sequence ID" value="NZ_CP166679.1"/>
</dbReference>
<accession>A0ABW5VD73</accession>
<sequence length="148" mass="17196">MIFRAAKVNDIKQMQVVRNSVTENTLSNPDLVTDEECLAFITKRGKGWVCEINHQIVGFSIVDLKEKNVWALFISPEFKKKGIGKKLLGIMLHWYFKQTKSSLWLGTSPKTRAETFYRKAGWTEIGTHGIGEIKFEMTYKTWKKHNRE</sequence>